<dbReference type="InterPro" id="IPR013087">
    <property type="entry name" value="Znf_C2H2_type"/>
</dbReference>
<sequence>MPKSGYKFPPESARKCPICGKALKSTPGLIGHLLFQHGIKSAPGEINALENTSVGNEVPQLKTEVERLRLEKQRDELKAGKVEDPIDVSQQAGLGSLTPISKDALQTRAFNLQDHPQSGLLETLLKNPTALKVVLDGLREGLGLGKPAADPTANLLSLTGFSSLRELFSALQAPKMNTGMIEGVSLAGASLSP</sequence>
<name>X1LBV9_9ZZZZ</name>
<dbReference type="PROSITE" id="PS00028">
    <property type="entry name" value="ZINC_FINGER_C2H2_1"/>
    <property type="match status" value="1"/>
</dbReference>
<proteinExistence type="predicted"/>
<reference evidence="2" key="1">
    <citation type="journal article" date="2014" name="Front. Microbiol.">
        <title>High frequency of phylogenetically diverse reductive dehalogenase-homologous genes in deep subseafloor sedimentary metagenomes.</title>
        <authorList>
            <person name="Kawai M."/>
            <person name="Futagami T."/>
            <person name="Toyoda A."/>
            <person name="Takaki Y."/>
            <person name="Nishi S."/>
            <person name="Hori S."/>
            <person name="Arai W."/>
            <person name="Tsubouchi T."/>
            <person name="Morono Y."/>
            <person name="Uchiyama I."/>
            <person name="Ito T."/>
            <person name="Fujiyama A."/>
            <person name="Inagaki F."/>
            <person name="Takami H."/>
        </authorList>
    </citation>
    <scope>NUCLEOTIDE SEQUENCE</scope>
    <source>
        <strain evidence="2">Expedition CK06-06</strain>
    </source>
</reference>
<evidence type="ECO:0000259" key="1">
    <source>
        <dbReference type="PROSITE" id="PS00028"/>
    </source>
</evidence>
<gene>
    <name evidence="2" type="ORF">S06H3_09531</name>
</gene>
<dbReference type="AlphaFoldDB" id="X1LBV9"/>
<accession>X1LBV9</accession>
<organism evidence="2">
    <name type="scientific">marine sediment metagenome</name>
    <dbReference type="NCBI Taxonomy" id="412755"/>
    <lineage>
        <taxon>unclassified sequences</taxon>
        <taxon>metagenomes</taxon>
        <taxon>ecological metagenomes</taxon>
    </lineage>
</organism>
<feature type="non-terminal residue" evidence="2">
    <location>
        <position position="193"/>
    </location>
</feature>
<dbReference type="EMBL" id="BARV01004225">
    <property type="protein sequence ID" value="GAI16563.1"/>
    <property type="molecule type" value="Genomic_DNA"/>
</dbReference>
<protein>
    <recommendedName>
        <fullName evidence="1">C2H2-type domain-containing protein</fullName>
    </recommendedName>
</protein>
<feature type="domain" description="C2H2-type" evidence="1">
    <location>
        <begin position="16"/>
        <end position="37"/>
    </location>
</feature>
<comment type="caution">
    <text evidence="2">The sequence shown here is derived from an EMBL/GenBank/DDBJ whole genome shotgun (WGS) entry which is preliminary data.</text>
</comment>
<evidence type="ECO:0000313" key="2">
    <source>
        <dbReference type="EMBL" id="GAI16563.1"/>
    </source>
</evidence>